<sequence>MIRKAILYSIPFILFHSYANGQETLHHNIDNANAYYFGFKGDGSQNDEFVLDNIYASNVNHSNIEIPRSVNWPGRNSKWVPHFPLGTTRFVNVNGFVINPTNLTDPVSSINALNFGDGVTSFTAGTNWDGPRLRFSRSNIKNDPSWTPMITFDQMNDGPSRNQQGSEVMRIMATSTPNSSGNMNGLRTYLRSSGHNYAGSFDVNHWSNTRAYGTNWVWDNIQEFAIVTPFVCPSDSSGDGAICTEYDENEIDFAGAGPEKDVTAYDPSRAVKKIFGAGISYNGMQLNDPNSSWAANKSYRIYQIIIVKDSHNKPYMFQALPSSWVPGRMSPHNTDKTGPTKPLWTFGTGDKIVDGNITWTGLGPFRFDLGTVLKFSGANDPEKGWVTRFGTLLETDTIWCYNALIDFSTAKFDPSLPYKVNMRVQPDTYLDLTDKATAATQNLHLLGYSSSDNALDYKVKKTTVLSVSDNGIIKSNGLLSNAIKSAPRSSTSRCSPGNFYDDTRYHYYCVAPNNWKRVAWDSKPW</sequence>
<evidence type="ECO:0000313" key="1">
    <source>
        <dbReference type="EMBL" id="AXM99968.1"/>
    </source>
</evidence>
<protein>
    <submittedName>
        <fullName evidence="1">Uncharacterized protein</fullName>
    </submittedName>
</protein>
<evidence type="ECO:0000313" key="2">
    <source>
        <dbReference type="Proteomes" id="UP000256572"/>
    </source>
</evidence>
<reference evidence="1 2" key="2">
    <citation type="submission" date="2018-08" db="EMBL/GenBank/DDBJ databases">
        <title>Acetobacter oryzifermentans sp. nov., isolated from Korea traditional vinegar and reclassification of Acetobacter pasteurianus subsp. ascendens (Henneberg 1898) as Acetobacter ascendens comb. nov.</title>
        <authorList>
            <person name="Cho G.Y."/>
            <person name="Lee S.H."/>
        </authorList>
    </citation>
    <scope>NUCLEOTIDE SEQUENCE [LARGE SCALE GENOMIC DNA]</scope>
    <source>
        <strain evidence="1 2">SH</strain>
    </source>
</reference>
<dbReference type="RefSeq" id="WP_089179301.1">
    <property type="nucleotide sequence ID" value="NZ_CP023189.1"/>
</dbReference>
<accession>A0AAN1PGS4</accession>
<dbReference type="Proteomes" id="UP000256572">
    <property type="component" value="Chromosome"/>
</dbReference>
<reference evidence="1 2" key="1">
    <citation type="submission" date="2017-09" db="EMBL/GenBank/DDBJ databases">
        <authorList>
            <person name="Kim K.H."/>
            <person name="Chun B.H."/>
            <person name="Han G.S."/>
            <person name="Hyun S.G."/>
            <person name="Jeon C.O."/>
        </authorList>
    </citation>
    <scope>NUCLEOTIDE SEQUENCE [LARGE SCALE GENOMIC DNA]</scope>
    <source>
        <strain evidence="1 2">SH</strain>
    </source>
</reference>
<dbReference type="AlphaFoldDB" id="A0AAN1PGS4"/>
<dbReference type="EMBL" id="CP023189">
    <property type="protein sequence ID" value="AXM99968.1"/>
    <property type="molecule type" value="Genomic_DNA"/>
</dbReference>
<gene>
    <name evidence="1" type="ORF">CJF59_04975</name>
</gene>
<name>A0AAN1PGS4_9PROT</name>
<organism evidence="1 2">
    <name type="scientific">Acetobacter pomorum</name>
    <dbReference type="NCBI Taxonomy" id="65959"/>
    <lineage>
        <taxon>Bacteria</taxon>
        <taxon>Pseudomonadati</taxon>
        <taxon>Pseudomonadota</taxon>
        <taxon>Alphaproteobacteria</taxon>
        <taxon>Acetobacterales</taxon>
        <taxon>Acetobacteraceae</taxon>
        <taxon>Acetobacter</taxon>
    </lineage>
</organism>
<proteinExistence type="predicted"/>